<evidence type="ECO:0000256" key="5">
    <source>
        <dbReference type="ARBA" id="ARBA00022763"/>
    </source>
</evidence>
<keyword evidence="5" id="KW-0227">DNA damage</keyword>
<evidence type="ECO:0000256" key="2">
    <source>
        <dbReference type="ARBA" id="ARBA00019403"/>
    </source>
</evidence>
<dbReference type="SMART" id="SM00986">
    <property type="entry name" value="UDG"/>
    <property type="match status" value="1"/>
</dbReference>
<name>A0A178L469_9PSED</name>
<evidence type="ECO:0000313" key="12">
    <source>
        <dbReference type="Proteomes" id="UP000078356"/>
    </source>
</evidence>
<dbReference type="NCBIfam" id="TIGR03914">
    <property type="entry name" value="UDG_fam_dom"/>
    <property type="match status" value="1"/>
</dbReference>
<dbReference type="RefSeq" id="WP_064309242.1">
    <property type="nucleotide sequence ID" value="NZ_LWCR01000067.1"/>
</dbReference>
<evidence type="ECO:0000259" key="10">
    <source>
        <dbReference type="SMART" id="SM00986"/>
    </source>
</evidence>
<dbReference type="InterPro" id="IPR005122">
    <property type="entry name" value="Uracil-DNA_glycosylase-like"/>
</dbReference>
<dbReference type="InterPro" id="IPR023875">
    <property type="entry name" value="DNA_repair_put"/>
</dbReference>
<dbReference type="PANTHER" id="PTHR33693">
    <property type="entry name" value="TYPE-5 URACIL-DNA GLYCOSYLASE"/>
    <property type="match status" value="1"/>
</dbReference>
<dbReference type="Pfam" id="PF03167">
    <property type="entry name" value="UDG"/>
    <property type="match status" value="1"/>
</dbReference>
<dbReference type="PANTHER" id="PTHR33693:SF9">
    <property type="entry name" value="TYPE-4 URACIL-DNA GLYCOSYLASE"/>
    <property type="match status" value="1"/>
</dbReference>
<dbReference type="InterPro" id="IPR025404">
    <property type="entry name" value="DUF4130"/>
</dbReference>
<keyword evidence="3" id="KW-0004">4Fe-4S</keyword>
<dbReference type="Pfam" id="PF13566">
    <property type="entry name" value="DUF4130"/>
    <property type="match status" value="1"/>
</dbReference>
<protein>
    <recommendedName>
        <fullName evidence="2">Type-4 uracil-DNA glycosylase</fullName>
    </recommendedName>
</protein>
<keyword evidence="8" id="KW-0411">Iron-sulfur</keyword>
<evidence type="ECO:0000256" key="6">
    <source>
        <dbReference type="ARBA" id="ARBA00022801"/>
    </source>
</evidence>
<dbReference type="GO" id="GO:0097506">
    <property type="term" value="F:deaminated base DNA N-glycosylase activity"/>
    <property type="evidence" value="ECO:0007669"/>
    <property type="project" value="UniProtKB-ARBA"/>
</dbReference>
<dbReference type="GO" id="GO:0046872">
    <property type="term" value="F:metal ion binding"/>
    <property type="evidence" value="ECO:0007669"/>
    <property type="project" value="UniProtKB-KW"/>
</dbReference>
<dbReference type="GO" id="GO:0051539">
    <property type="term" value="F:4 iron, 4 sulfur cluster binding"/>
    <property type="evidence" value="ECO:0007669"/>
    <property type="project" value="UniProtKB-KW"/>
</dbReference>
<dbReference type="EMBL" id="LWCR01000067">
    <property type="protein sequence ID" value="OAN23986.1"/>
    <property type="molecule type" value="Genomic_DNA"/>
</dbReference>
<dbReference type="NCBIfam" id="TIGR00758">
    <property type="entry name" value="UDG_fam4"/>
    <property type="match status" value="1"/>
</dbReference>
<evidence type="ECO:0000256" key="4">
    <source>
        <dbReference type="ARBA" id="ARBA00022723"/>
    </source>
</evidence>
<dbReference type="AlphaFoldDB" id="A0A178L469"/>
<comment type="similarity">
    <text evidence="1">Belongs to the uracil-DNA glycosylase (UDG) superfamily. Type 4 (UDGa) family.</text>
</comment>
<dbReference type="Gene3D" id="3.40.470.10">
    <property type="entry name" value="Uracil-DNA glycosylase-like domain"/>
    <property type="match status" value="1"/>
</dbReference>
<dbReference type="GO" id="GO:0006281">
    <property type="term" value="P:DNA repair"/>
    <property type="evidence" value="ECO:0007669"/>
    <property type="project" value="UniProtKB-KW"/>
</dbReference>
<keyword evidence="7" id="KW-0408">Iron</keyword>
<comment type="caution">
    <text evidence="11">The sequence shown here is derived from an EMBL/GenBank/DDBJ whole genome shotgun (WGS) entry which is preliminary data.</text>
</comment>
<keyword evidence="6" id="KW-0378">Hydrolase</keyword>
<accession>A0A178L469</accession>
<evidence type="ECO:0000256" key="8">
    <source>
        <dbReference type="ARBA" id="ARBA00023014"/>
    </source>
</evidence>
<dbReference type="SMART" id="SM00987">
    <property type="entry name" value="UreE_C"/>
    <property type="match status" value="1"/>
</dbReference>
<evidence type="ECO:0000313" key="11">
    <source>
        <dbReference type="EMBL" id="OAN23986.1"/>
    </source>
</evidence>
<dbReference type="InterPro" id="IPR051536">
    <property type="entry name" value="UDG_Type-4/5"/>
</dbReference>
<dbReference type="OrthoDB" id="5290748at2"/>
<dbReference type="InterPro" id="IPR005273">
    <property type="entry name" value="Ura-DNA_glyco_family4"/>
</dbReference>
<evidence type="ECO:0000256" key="1">
    <source>
        <dbReference type="ARBA" id="ARBA00006521"/>
    </source>
</evidence>
<keyword evidence="4" id="KW-0479">Metal-binding</keyword>
<feature type="domain" description="Uracil-DNA glycosylase-like" evidence="10">
    <location>
        <begin position="310"/>
        <end position="469"/>
    </location>
</feature>
<sequence>MQRVDFDGTFAGWRKEARRLLQAGIAPAQVSWQESRGLGDLFDEPAEATAPPPSGAIRIPPQLAEALTYAACFRSDDRWALLYQVLWRVARGERAAMLAGDEDGSELQRRVKAIRREIHHVHAFLRFRPRAESAGPPAWVAWHQPAHDVLALAAPHFCDRMGNSSWLIATPEAAALWDGQALQLVEPCPAELQQLARQTPEDDDRNAGDELWRAYYRSTFNPARANPRTLRGNMPARFWKDLPEGPLIPALLSEARAGAQRLAQAEAVGRQGGREVLIAAERAQPERPLPTTLDECRRCELWEKATQPVAGEGPRTARILLLGEQPGDQEDLAGRPFVGPAGQVLMAALAEAGLARSEVFLTNAVKHFKWIPQGRRRKHVTPGPEIAPCRYWLEQELRDIQPTVVVALGSTALEALLKRKPRGLAQFMGRPLRLDERWIIATYHPSYILRTPDAEQQEQARQALVAALREARTLAAENEDEG</sequence>
<dbReference type="CDD" id="cd10030">
    <property type="entry name" value="UDG-F4_TTUDGA_SPO1dp_like"/>
    <property type="match status" value="1"/>
</dbReference>
<evidence type="ECO:0000256" key="7">
    <source>
        <dbReference type="ARBA" id="ARBA00023004"/>
    </source>
</evidence>
<keyword evidence="9" id="KW-0234">DNA repair</keyword>
<gene>
    <name evidence="11" type="ORF">A4V15_08065</name>
</gene>
<organism evidence="11 12">
    <name type="scientific">Pseudomonas oryzihabitans</name>
    <dbReference type="NCBI Taxonomy" id="47885"/>
    <lineage>
        <taxon>Bacteria</taxon>
        <taxon>Pseudomonadati</taxon>
        <taxon>Pseudomonadota</taxon>
        <taxon>Gammaproteobacteria</taxon>
        <taxon>Pseudomonadales</taxon>
        <taxon>Pseudomonadaceae</taxon>
        <taxon>Pseudomonas</taxon>
    </lineage>
</organism>
<proteinExistence type="inferred from homology"/>
<evidence type="ECO:0000256" key="3">
    <source>
        <dbReference type="ARBA" id="ARBA00022485"/>
    </source>
</evidence>
<dbReference type="SUPFAM" id="SSF52141">
    <property type="entry name" value="Uracil-DNA glycosylase-like"/>
    <property type="match status" value="1"/>
</dbReference>
<evidence type="ECO:0000256" key="9">
    <source>
        <dbReference type="ARBA" id="ARBA00023204"/>
    </source>
</evidence>
<dbReference type="NCBIfam" id="TIGR03915">
    <property type="entry name" value="SAM_7_link_chp"/>
    <property type="match status" value="1"/>
</dbReference>
<reference evidence="11 12" key="1">
    <citation type="submission" date="2016-04" db="EMBL/GenBank/DDBJ databases">
        <title>Draft Genome Sequences of Staphylococcus capitis Strain H36, S. capitis Strain H65, S. cohnii Strain H62, S. hominis Strain H69, Mycobacterium iranicum Strain H39, Plantibacter sp. Strain H53, Pseudomonas oryzihabitans Strain H72, and Microbacterium sp. Strain H83, isolated from residential settings.</title>
        <authorList>
            <person name="Lymperopoulou D."/>
            <person name="Adams R.I."/>
            <person name="Lindow S."/>
            <person name="Coil D.A."/>
            <person name="Jospin G."/>
            <person name="Eisen J.A."/>
        </authorList>
    </citation>
    <scope>NUCLEOTIDE SEQUENCE [LARGE SCALE GENOMIC DNA]</scope>
    <source>
        <strain evidence="11 12">H72</strain>
    </source>
</reference>
<dbReference type="Proteomes" id="UP000078356">
    <property type="component" value="Unassembled WGS sequence"/>
</dbReference>
<dbReference type="InterPro" id="IPR036895">
    <property type="entry name" value="Uracil-DNA_glycosylase-like_sf"/>
</dbReference>